<keyword evidence="2" id="KW-1185">Reference proteome</keyword>
<dbReference type="Proteomes" id="UP000664203">
    <property type="component" value="Unassembled WGS sequence"/>
</dbReference>
<reference evidence="1" key="1">
    <citation type="submission" date="2021-03" db="EMBL/GenBank/DDBJ databases">
        <authorList>
            <person name="Tagirdzhanova G."/>
        </authorList>
    </citation>
    <scope>NUCLEOTIDE SEQUENCE</scope>
</reference>
<protein>
    <submittedName>
        <fullName evidence="1">Uncharacterized protein</fullName>
    </submittedName>
</protein>
<name>A0A8H3IDL2_9LECA</name>
<gene>
    <name evidence="1" type="ORF">ALECFALPRED_005983</name>
</gene>
<dbReference type="OrthoDB" id="10470132at2759"/>
<proteinExistence type="predicted"/>
<dbReference type="EMBL" id="CAJPDR010000038">
    <property type="protein sequence ID" value="CAF9909729.1"/>
    <property type="molecule type" value="Genomic_DNA"/>
</dbReference>
<comment type="caution">
    <text evidence="1">The sequence shown here is derived from an EMBL/GenBank/DDBJ whole genome shotgun (WGS) entry which is preliminary data.</text>
</comment>
<evidence type="ECO:0000313" key="1">
    <source>
        <dbReference type="EMBL" id="CAF9909729.1"/>
    </source>
</evidence>
<evidence type="ECO:0000313" key="2">
    <source>
        <dbReference type="Proteomes" id="UP000664203"/>
    </source>
</evidence>
<accession>A0A8H3IDL2</accession>
<dbReference type="AlphaFoldDB" id="A0A8H3IDL2"/>
<sequence>MFGHTPPREGSEVVLDPGEVEVGVVMLEDPVGMPKEETESPVRVPEETPEVGAVELVGPIGAIVWEPEMDGADLGGPFVGTTGGVLAVAGADVGDSLGVFETELEETAVALEEIKAPRGALDAGAVELMETTEGPGEKAVPKVVEEAEEALKMGRGDLRTTLFVGEGIVAVLLGDNGTLVLGGVVPLEAGTVVAFTDEGSTITVVVVVS</sequence>
<organism evidence="1 2">
    <name type="scientific">Alectoria fallacina</name>
    <dbReference type="NCBI Taxonomy" id="1903189"/>
    <lineage>
        <taxon>Eukaryota</taxon>
        <taxon>Fungi</taxon>
        <taxon>Dikarya</taxon>
        <taxon>Ascomycota</taxon>
        <taxon>Pezizomycotina</taxon>
        <taxon>Lecanoromycetes</taxon>
        <taxon>OSLEUM clade</taxon>
        <taxon>Lecanoromycetidae</taxon>
        <taxon>Lecanorales</taxon>
        <taxon>Lecanorineae</taxon>
        <taxon>Parmeliaceae</taxon>
        <taxon>Alectoria</taxon>
    </lineage>
</organism>